<proteinExistence type="predicted"/>
<evidence type="ECO:0000313" key="2">
    <source>
        <dbReference type="Proteomes" id="UP001485043"/>
    </source>
</evidence>
<dbReference type="AlphaFoldDB" id="A0AAW1TIH3"/>
<dbReference type="Proteomes" id="UP001485043">
    <property type="component" value="Unassembled WGS sequence"/>
</dbReference>
<keyword evidence="2" id="KW-1185">Reference proteome</keyword>
<name>A0AAW1TIH3_9CHLO</name>
<gene>
    <name evidence="1" type="ORF">WJX84_010627</name>
</gene>
<dbReference type="EMBL" id="JALJOV010000019">
    <property type="protein sequence ID" value="KAK9868644.1"/>
    <property type="molecule type" value="Genomic_DNA"/>
</dbReference>
<accession>A0AAW1TIH3</accession>
<comment type="caution">
    <text evidence="1">The sequence shown here is derived from an EMBL/GenBank/DDBJ whole genome shotgun (WGS) entry which is preliminary data.</text>
</comment>
<protein>
    <submittedName>
        <fullName evidence="1">Uncharacterized protein</fullName>
    </submittedName>
</protein>
<sequence length="161" mass="17839">MITGTQNDDSNSSSAVPSWYVPSNNTILTTAGHSGETNLQGASGLWYFAVLQTPQLEESYGSLRAYSDAWTFGQAWVDSNQLWNAVFSQNGVKWNTTRLVAPAQFYVVGLVNSNTSGLEPRGVYDDQHFFVYGSASWQANLKSDTFFLNISGKVYLMLLFH</sequence>
<organism evidence="1 2">
    <name type="scientific">Apatococcus fuscideae</name>
    <dbReference type="NCBI Taxonomy" id="2026836"/>
    <lineage>
        <taxon>Eukaryota</taxon>
        <taxon>Viridiplantae</taxon>
        <taxon>Chlorophyta</taxon>
        <taxon>core chlorophytes</taxon>
        <taxon>Trebouxiophyceae</taxon>
        <taxon>Chlorellales</taxon>
        <taxon>Chlorellaceae</taxon>
        <taxon>Apatococcus</taxon>
    </lineage>
</organism>
<reference evidence="1 2" key="1">
    <citation type="journal article" date="2024" name="Nat. Commun.">
        <title>Phylogenomics reveals the evolutionary origins of lichenization in chlorophyte algae.</title>
        <authorList>
            <person name="Puginier C."/>
            <person name="Libourel C."/>
            <person name="Otte J."/>
            <person name="Skaloud P."/>
            <person name="Haon M."/>
            <person name="Grisel S."/>
            <person name="Petersen M."/>
            <person name="Berrin J.G."/>
            <person name="Delaux P.M."/>
            <person name="Dal Grande F."/>
            <person name="Keller J."/>
        </authorList>
    </citation>
    <scope>NUCLEOTIDE SEQUENCE [LARGE SCALE GENOMIC DNA]</scope>
    <source>
        <strain evidence="1 2">SAG 2523</strain>
    </source>
</reference>
<evidence type="ECO:0000313" key="1">
    <source>
        <dbReference type="EMBL" id="KAK9868644.1"/>
    </source>
</evidence>